<dbReference type="AlphaFoldDB" id="A0A1L9STS7"/>
<evidence type="ECO:0000256" key="1">
    <source>
        <dbReference type="SAM" id="Phobius"/>
    </source>
</evidence>
<keyword evidence="1" id="KW-0812">Transmembrane</keyword>
<dbReference type="EMBL" id="KV878336">
    <property type="protein sequence ID" value="OJJ50612.1"/>
    <property type="molecule type" value="Genomic_DNA"/>
</dbReference>
<reference evidence="3" key="1">
    <citation type="journal article" date="2017" name="Genome Biol.">
        <title>Comparative genomics reveals high biological diversity and specific adaptations in the industrially and medically important fungal genus Aspergillus.</title>
        <authorList>
            <person name="de Vries R.P."/>
            <person name="Riley R."/>
            <person name="Wiebenga A."/>
            <person name="Aguilar-Osorio G."/>
            <person name="Amillis S."/>
            <person name="Uchima C.A."/>
            <person name="Anderluh G."/>
            <person name="Asadollahi M."/>
            <person name="Askin M."/>
            <person name="Barry K."/>
            <person name="Battaglia E."/>
            <person name="Bayram O."/>
            <person name="Benocci T."/>
            <person name="Braus-Stromeyer S.A."/>
            <person name="Caldana C."/>
            <person name="Canovas D."/>
            <person name="Cerqueira G.C."/>
            <person name="Chen F."/>
            <person name="Chen W."/>
            <person name="Choi C."/>
            <person name="Clum A."/>
            <person name="Dos Santos R.A."/>
            <person name="Damasio A.R."/>
            <person name="Diallinas G."/>
            <person name="Emri T."/>
            <person name="Fekete E."/>
            <person name="Flipphi M."/>
            <person name="Freyberg S."/>
            <person name="Gallo A."/>
            <person name="Gournas C."/>
            <person name="Habgood R."/>
            <person name="Hainaut M."/>
            <person name="Harispe M.L."/>
            <person name="Henrissat B."/>
            <person name="Hilden K.S."/>
            <person name="Hope R."/>
            <person name="Hossain A."/>
            <person name="Karabika E."/>
            <person name="Karaffa L."/>
            <person name="Karanyi Z."/>
            <person name="Krasevec N."/>
            <person name="Kuo A."/>
            <person name="Kusch H."/>
            <person name="LaButti K."/>
            <person name="Lagendijk E.L."/>
            <person name="Lapidus A."/>
            <person name="Levasseur A."/>
            <person name="Lindquist E."/>
            <person name="Lipzen A."/>
            <person name="Logrieco A.F."/>
            <person name="MacCabe A."/>
            <person name="Maekelae M.R."/>
            <person name="Malavazi I."/>
            <person name="Melin P."/>
            <person name="Meyer V."/>
            <person name="Mielnichuk N."/>
            <person name="Miskei M."/>
            <person name="Molnar A.P."/>
            <person name="Mule G."/>
            <person name="Ngan C.Y."/>
            <person name="Orejas M."/>
            <person name="Orosz E."/>
            <person name="Ouedraogo J.P."/>
            <person name="Overkamp K.M."/>
            <person name="Park H.-S."/>
            <person name="Perrone G."/>
            <person name="Piumi F."/>
            <person name="Punt P.J."/>
            <person name="Ram A.F."/>
            <person name="Ramon A."/>
            <person name="Rauscher S."/>
            <person name="Record E."/>
            <person name="Riano-Pachon D.M."/>
            <person name="Robert V."/>
            <person name="Roehrig J."/>
            <person name="Ruller R."/>
            <person name="Salamov A."/>
            <person name="Salih N.S."/>
            <person name="Samson R.A."/>
            <person name="Sandor E."/>
            <person name="Sanguinetti M."/>
            <person name="Schuetze T."/>
            <person name="Sepcic K."/>
            <person name="Shelest E."/>
            <person name="Sherlock G."/>
            <person name="Sophianopoulou V."/>
            <person name="Squina F.M."/>
            <person name="Sun H."/>
            <person name="Susca A."/>
            <person name="Todd R.B."/>
            <person name="Tsang A."/>
            <person name="Unkles S.E."/>
            <person name="van de Wiele N."/>
            <person name="van Rossen-Uffink D."/>
            <person name="Oliveira J.V."/>
            <person name="Vesth T.C."/>
            <person name="Visser J."/>
            <person name="Yu J.-H."/>
            <person name="Zhou M."/>
            <person name="Andersen M.R."/>
            <person name="Archer D.B."/>
            <person name="Baker S.E."/>
            <person name="Benoit I."/>
            <person name="Brakhage A.A."/>
            <person name="Braus G.H."/>
            <person name="Fischer R."/>
            <person name="Frisvad J.C."/>
            <person name="Goldman G.H."/>
            <person name="Houbraken J."/>
            <person name="Oakley B."/>
            <person name="Pocsi I."/>
            <person name="Scazzocchio C."/>
            <person name="Seiboth B."/>
            <person name="vanKuyk P.A."/>
            <person name="Wortman J."/>
            <person name="Dyer P.S."/>
            <person name="Grigoriev I.V."/>
        </authorList>
    </citation>
    <scope>NUCLEOTIDE SEQUENCE [LARGE SCALE GENOMIC DNA]</scope>
    <source>
        <strain evidence="3">CBS 506.65</strain>
    </source>
</reference>
<dbReference type="Proteomes" id="UP000184188">
    <property type="component" value="Unassembled WGS sequence"/>
</dbReference>
<name>A0A1L9STS7_9EURO</name>
<gene>
    <name evidence="2" type="ORF">ASPZODRAFT_126503</name>
</gene>
<accession>A0A1L9STS7</accession>
<sequence length="95" mass="11017">MSIAVFPDRSQREWLVSVSLHQWPYPFCADFHHFIVFTDIDTTELILFSFFFPFALWMPDRKLAKVQPPCELNTKSAVKVGPQHTEITSLIDCAD</sequence>
<dbReference type="RefSeq" id="XP_022585122.1">
    <property type="nucleotide sequence ID" value="XM_022721513.1"/>
</dbReference>
<organism evidence="2 3">
    <name type="scientific">Penicilliopsis zonata CBS 506.65</name>
    <dbReference type="NCBI Taxonomy" id="1073090"/>
    <lineage>
        <taxon>Eukaryota</taxon>
        <taxon>Fungi</taxon>
        <taxon>Dikarya</taxon>
        <taxon>Ascomycota</taxon>
        <taxon>Pezizomycotina</taxon>
        <taxon>Eurotiomycetes</taxon>
        <taxon>Eurotiomycetidae</taxon>
        <taxon>Eurotiales</taxon>
        <taxon>Aspergillaceae</taxon>
        <taxon>Penicilliopsis</taxon>
    </lineage>
</organism>
<dbReference type="VEuPathDB" id="FungiDB:ASPZODRAFT_126503"/>
<evidence type="ECO:0000313" key="3">
    <source>
        <dbReference type="Proteomes" id="UP000184188"/>
    </source>
</evidence>
<protein>
    <submittedName>
        <fullName evidence="2">Uncharacterized protein</fullName>
    </submittedName>
</protein>
<proteinExistence type="predicted"/>
<keyword evidence="3" id="KW-1185">Reference proteome</keyword>
<keyword evidence="1" id="KW-1133">Transmembrane helix</keyword>
<dbReference type="GeneID" id="34607978"/>
<keyword evidence="1" id="KW-0472">Membrane</keyword>
<evidence type="ECO:0000313" key="2">
    <source>
        <dbReference type="EMBL" id="OJJ50612.1"/>
    </source>
</evidence>
<feature type="transmembrane region" description="Helical" evidence="1">
    <location>
        <begin position="34"/>
        <end position="57"/>
    </location>
</feature>